<evidence type="ECO:0000313" key="2">
    <source>
        <dbReference type="EMBL" id="JAH29470.1"/>
    </source>
</evidence>
<sequence>MRYDALLSLLGNTLAILYVLALRCQQCTFMCRRVSFLIIICKIQYGPGRASTGKIPSVW</sequence>
<evidence type="ECO:0000256" key="1">
    <source>
        <dbReference type="SAM" id="SignalP"/>
    </source>
</evidence>
<feature type="signal peptide" evidence="1">
    <location>
        <begin position="1"/>
        <end position="21"/>
    </location>
</feature>
<name>A0A0E9RLY5_ANGAN</name>
<accession>A0A0E9RLY5</accession>
<organism evidence="2">
    <name type="scientific">Anguilla anguilla</name>
    <name type="common">European freshwater eel</name>
    <name type="synonym">Muraena anguilla</name>
    <dbReference type="NCBI Taxonomy" id="7936"/>
    <lineage>
        <taxon>Eukaryota</taxon>
        <taxon>Metazoa</taxon>
        <taxon>Chordata</taxon>
        <taxon>Craniata</taxon>
        <taxon>Vertebrata</taxon>
        <taxon>Euteleostomi</taxon>
        <taxon>Actinopterygii</taxon>
        <taxon>Neopterygii</taxon>
        <taxon>Teleostei</taxon>
        <taxon>Anguilliformes</taxon>
        <taxon>Anguillidae</taxon>
        <taxon>Anguilla</taxon>
    </lineage>
</organism>
<proteinExistence type="predicted"/>
<reference evidence="2" key="1">
    <citation type="submission" date="2014-11" db="EMBL/GenBank/DDBJ databases">
        <authorList>
            <person name="Amaro Gonzalez C."/>
        </authorList>
    </citation>
    <scope>NUCLEOTIDE SEQUENCE</scope>
</reference>
<dbReference type="AlphaFoldDB" id="A0A0E9RLY5"/>
<protein>
    <submittedName>
        <fullName evidence="2">Uncharacterized protein</fullName>
    </submittedName>
</protein>
<feature type="chain" id="PRO_5002432008" evidence="1">
    <location>
        <begin position="22"/>
        <end position="59"/>
    </location>
</feature>
<keyword evidence="1" id="KW-0732">Signal</keyword>
<reference evidence="2" key="2">
    <citation type="journal article" date="2015" name="Fish Shellfish Immunol.">
        <title>Early steps in the European eel (Anguilla anguilla)-Vibrio vulnificus interaction in the gills: Role of the RtxA13 toxin.</title>
        <authorList>
            <person name="Callol A."/>
            <person name="Pajuelo D."/>
            <person name="Ebbesson L."/>
            <person name="Teles M."/>
            <person name="MacKenzie S."/>
            <person name="Amaro C."/>
        </authorList>
    </citation>
    <scope>NUCLEOTIDE SEQUENCE</scope>
</reference>
<dbReference type="EMBL" id="GBXM01079107">
    <property type="protein sequence ID" value="JAH29470.1"/>
    <property type="molecule type" value="Transcribed_RNA"/>
</dbReference>